<reference evidence="7" key="2">
    <citation type="submission" date="2012-11" db="EMBL/GenBank/DDBJ databases">
        <authorList>
            <person name="Kuo A."/>
            <person name="Curtis B.A."/>
            <person name="Tanifuji G."/>
            <person name="Burki F."/>
            <person name="Gruber A."/>
            <person name="Irimia M."/>
            <person name="Maruyama S."/>
            <person name="Arias M.C."/>
            <person name="Ball S.G."/>
            <person name="Gile G.H."/>
            <person name="Hirakawa Y."/>
            <person name="Hopkins J.F."/>
            <person name="Rensing S.A."/>
            <person name="Schmutz J."/>
            <person name="Symeonidi A."/>
            <person name="Elias M."/>
            <person name="Eveleigh R.J."/>
            <person name="Herman E.K."/>
            <person name="Klute M.J."/>
            <person name="Nakayama T."/>
            <person name="Obornik M."/>
            <person name="Reyes-Prieto A."/>
            <person name="Armbrust E.V."/>
            <person name="Aves S.J."/>
            <person name="Beiko R.G."/>
            <person name="Coutinho P."/>
            <person name="Dacks J.B."/>
            <person name="Durnford D.G."/>
            <person name="Fast N.M."/>
            <person name="Green B.R."/>
            <person name="Grisdale C."/>
            <person name="Hempe F."/>
            <person name="Henrissat B."/>
            <person name="Hoppner M.P."/>
            <person name="Ishida K.-I."/>
            <person name="Kim E."/>
            <person name="Koreny L."/>
            <person name="Kroth P.G."/>
            <person name="Liu Y."/>
            <person name="Malik S.-B."/>
            <person name="Maier U.G."/>
            <person name="McRose D."/>
            <person name="Mock T."/>
            <person name="Neilson J.A."/>
            <person name="Onodera N.T."/>
            <person name="Poole A.M."/>
            <person name="Pritham E.J."/>
            <person name="Richards T.A."/>
            <person name="Rocap G."/>
            <person name="Roy S.W."/>
            <person name="Sarai C."/>
            <person name="Schaack S."/>
            <person name="Shirato S."/>
            <person name="Slamovits C.H."/>
            <person name="Spencer D.F."/>
            <person name="Suzuki S."/>
            <person name="Worden A.Z."/>
            <person name="Zauner S."/>
            <person name="Barry K."/>
            <person name="Bell C."/>
            <person name="Bharti A.K."/>
            <person name="Crow J.A."/>
            <person name="Grimwood J."/>
            <person name="Kramer R."/>
            <person name="Lindquist E."/>
            <person name="Lucas S."/>
            <person name="Salamov A."/>
            <person name="McFadden G.I."/>
            <person name="Lane C.E."/>
            <person name="Keeling P.J."/>
            <person name="Gray M.W."/>
            <person name="Grigoriev I.V."/>
            <person name="Archibald J.M."/>
        </authorList>
    </citation>
    <scope>NUCLEOTIDE SEQUENCE</scope>
    <source>
        <strain evidence="7">CCMP2712</strain>
    </source>
</reference>
<evidence type="ECO:0000313" key="6">
    <source>
        <dbReference type="EnsemblProtists" id="EKX51103"/>
    </source>
</evidence>
<accession>L1JSN9</accession>
<dbReference type="PaxDb" id="55529-EKX51103"/>
<dbReference type="GeneID" id="17307978"/>
<evidence type="ECO:0000259" key="4">
    <source>
        <dbReference type="Pfam" id="PF01555"/>
    </source>
</evidence>
<dbReference type="KEGG" id="gtt:GUITHDRAFT_103022"/>
<dbReference type="GO" id="GO:0003677">
    <property type="term" value="F:DNA binding"/>
    <property type="evidence" value="ECO:0007669"/>
    <property type="project" value="InterPro"/>
</dbReference>
<feature type="compositionally biased region" description="Basic and acidic residues" evidence="3">
    <location>
        <begin position="278"/>
        <end position="288"/>
    </location>
</feature>
<evidence type="ECO:0000313" key="5">
    <source>
        <dbReference type="EMBL" id="EKX51103.1"/>
    </source>
</evidence>
<organism evidence="5">
    <name type="scientific">Guillardia theta (strain CCMP2712)</name>
    <name type="common">Cryptophyte</name>
    <dbReference type="NCBI Taxonomy" id="905079"/>
    <lineage>
        <taxon>Eukaryota</taxon>
        <taxon>Cryptophyceae</taxon>
        <taxon>Pyrenomonadales</taxon>
        <taxon>Geminigeraceae</taxon>
        <taxon>Guillardia</taxon>
    </lineage>
</organism>
<keyword evidence="2" id="KW-0808">Transferase</keyword>
<evidence type="ECO:0000256" key="1">
    <source>
        <dbReference type="ARBA" id="ARBA00022603"/>
    </source>
</evidence>
<dbReference type="EMBL" id="JH992976">
    <property type="protein sequence ID" value="EKX51103.1"/>
    <property type="molecule type" value="Genomic_DNA"/>
</dbReference>
<proteinExistence type="predicted"/>
<gene>
    <name evidence="5" type="ORF">GUITHDRAFT_103022</name>
</gene>
<dbReference type="eggNOG" id="ENOG502SCHN">
    <property type="taxonomic scope" value="Eukaryota"/>
</dbReference>
<reference evidence="5 7" key="1">
    <citation type="journal article" date="2012" name="Nature">
        <title>Algal genomes reveal evolutionary mosaicism and the fate of nucleomorphs.</title>
        <authorList>
            <consortium name="DOE Joint Genome Institute"/>
            <person name="Curtis B.A."/>
            <person name="Tanifuji G."/>
            <person name="Burki F."/>
            <person name="Gruber A."/>
            <person name="Irimia M."/>
            <person name="Maruyama S."/>
            <person name="Arias M.C."/>
            <person name="Ball S.G."/>
            <person name="Gile G.H."/>
            <person name="Hirakawa Y."/>
            <person name="Hopkins J.F."/>
            <person name="Kuo A."/>
            <person name="Rensing S.A."/>
            <person name="Schmutz J."/>
            <person name="Symeonidi A."/>
            <person name="Elias M."/>
            <person name="Eveleigh R.J."/>
            <person name="Herman E.K."/>
            <person name="Klute M.J."/>
            <person name="Nakayama T."/>
            <person name="Obornik M."/>
            <person name="Reyes-Prieto A."/>
            <person name="Armbrust E.V."/>
            <person name="Aves S.J."/>
            <person name="Beiko R.G."/>
            <person name="Coutinho P."/>
            <person name="Dacks J.B."/>
            <person name="Durnford D.G."/>
            <person name="Fast N.M."/>
            <person name="Green B.R."/>
            <person name="Grisdale C.J."/>
            <person name="Hempel F."/>
            <person name="Henrissat B."/>
            <person name="Hoppner M.P."/>
            <person name="Ishida K."/>
            <person name="Kim E."/>
            <person name="Koreny L."/>
            <person name="Kroth P.G."/>
            <person name="Liu Y."/>
            <person name="Malik S.B."/>
            <person name="Maier U.G."/>
            <person name="McRose D."/>
            <person name="Mock T."/>
            <person name="Neilson J.A."/>
            <person name="Onodera N.T."/>
            <person name="Poole A.M."/>
            <person name="Pritham E.J."/>
            <person name="Richards T.A."/>
            <person name="Rocap G."/>
            <person name="Roy S.W."/>
            <person name="Sarai C."/>
            <person name="Schaack S."/>
            <person name="Shirato S."/>
            <person name="Slamovits C.H."/>
            <person name="Spencer D.F."/>
            <person name="Suzuki S."/>
            <person name="Worden A.Z."/>
            <person name="Zauner S."/>
            <person name="Barry K."/>
            <person name="Bell C."/>
            <person name="Bharti A.K."/>
            <person name="Crow J.A."/>
            <person name="Grimwood J."/>
            <person name="Kramer R."/>
            <person name="Lindquist E."/>
            <person name="Lucas S."/>
            <person name="Salamov A."/>
            <person name="McFadden G.I."/>
            <person name="Lane C.E."/>
            <person name="Keeling P.J."/>
            <person name="Gray M.W."/>
            <person name="Grigoriev I.V."/>
            <person name="Archibald J.M."/>
        </authorList>
    </citation>
    <scope>NUCLEOTIDE SEQUENCE</scope>
    <source>
        <strain evidence="5 7">CCMP2712</strain>
    </source>
</reference>
<dbReference type="SUPFAM" id="SSF53335">
    <property type="entry name" value="S-adenosyl-L-methionine-dependent methyltransferases"/>
    <property type="match status" value="1"/>
</dbReference>
<evidence type="ECO:0000313" key="7">
    <source>
        <dbReference type="Proteomes" id="UP000011087"/>
    </source>
</evidence>
<evidence type="ECO:0000256" key="2">
    <source>
        <dbReference type="ARBA" id="ARBA00022679"/>
    </source>
</evidence>
<dbReference type="InterPro" id="IPR002941">
    <property type="entry name" value="DNA_methylase_N4/N6"/>
</dbReference>
<dbReference type="Proteomes" id="UP000011087">
    <property type="component" value="Unassembled WGS sequence"/>
</dbReference>
<name>L1JSN9_GUITC</name>
<dbReference type="InterPro" id="IPR029063">
    <property type="entry name" value="SAM-dependent_MTases_sf"/>
</dbReference>
<dbReference type="EnsemblProtists" id="EKX51103">
    <property type="protein sequence ID" value="EKX51103"/>
    <property type="gene ID" value="GUITHDRAFT_103022"/>
</dbReference>
<keyword evidence="7" id="KW-1185">Reference proteome</keyword>
<dbReference type="OMA" id="VDPFCGH"/>
<feature type="region of interest" description="Disordered" evidence="3">
    <location>
        <begin position="278"/>
        <end position="318"/>
    </location>
</feature>
<dbReference type="HOGENOM" id="CLU_075955_0_0_1"/>
<dbReference type="OrthoDB" id="6507044at2759"/>
<protein>
    <recommendedName>
        <fullName evidence="4">DNA methylase N-4/N-6 domain-containing protein</fullName>
    </recommendedName>
</protein>
<dbReference type="GO" id="GO:0008170">
    <property type="term" value="F:N-methyltransferase activity"/>
    <property type="evidence" value="ECO:0007669"/>
    <property type="project" value="InterPro"/>
</dbReference>
<dbReference type="AlphaFoldDB" id="L1JSN9"/>
<sequence>MATCMAFSMLKTCAIMCTNRTKTPLSSRSLQSGSTTEKGWDVAEGSSKRTVVCMDALEWMMQSENEGLKGGMFVGSVLTSLPDISELQFPQVSEGEKLERYKGWFVDTAAMILNRIPAGQFAIFYQSDVRVCTKEGQVEDWIDKAALCYEASKRTSCKQLWHKYALTCSPGTRSVGRPTLSHIVCFSNGATYKRDRFPAPDVFYRGEMIWPRAIGLDACVLCLAFLRNLGNVSTVIDPFCGRGTTLAVANALGMDAVGVELSPKRCRIATSLSLEEKISGSSRLDPKQRGKHGIPRLLFDTPKKSGSPGRARSSEEEE</sequence>
<keyword evidence="1" id="KW-0489">Methyltransferase</keyword>
<dbReference type="Gene3D" id="3.40.50.150">
    <property type="entry name" value="Vaccinia Virus protein VP39"/>
    <property type="match status" value="1"/>
</dbReference>
<reference evidence="6" key="3">
    <citation type="submission" date="2015-06" db="UniProtKB">
        <authorList>
            <consortium name="EnsemblProtists"/>
        </authorList>
    </citation>
    <scope>IDENTIFICATION</scope>
</reference>
<dbReference type="GO" id="GO:0032259">
    <property type="term" value="P:methylation"/>
    <property type="evidence" value="ECO:0007669"/>
    <property type="project" value="UniProtKB-KW"/>
</dbReference>
<feature type="domain" description="DNA methylase N-4/N-6" evidence="4">
    <location>
        <begin position="233"/>
        <end position="270"/>
    </location>
</feature>
<dbReference type="Pfam" id="PF01555">
    <property type="entry name" value="N6_N4_Mtase"/>
    <property type="match status" value="1"/>
</dbReference>
<dbReference type="RefSeq" id="XP_005838083.1">
    <property type="nucleotide sequence ID" value="XM_005838026.1"/>
</dbReference>
<evidence type="ECO:0000256" key="3">
    <source>
        <dbReference type="SAM" id="MobiDB-lite"/>
    </source>
</evidence>